<evidence type="ECO:0000256" key="1">
    <source>
        <dbReference type="SAM" id="MobiDB-lite"/>
    </source>
</evidence>
<keyword evidence="3" id="KW-1185">Reference proteome</keyword>
<dbReference type="EMBL" id="BAABAZ010000006">
    <property type="protein sequence ID" value="GAA4284242.1"/>
    <property type="molecule type" value="Genomic_DNA"/>
</dbReference>
<feature type="region of interest" description="Disordered" evidence="1">
    <location>
        <begin position="636"/>
        <end position="679"/>
    </location>
</feature>
<proteinExistence type="predicted"/>
<gene>
    <name evidence="2" type="ORF">GCM10022261_17730</name>
</gene>
<organism evidence="2 3">
    <name type="scientific">Brevibacterium daeguense</name>
    <dbReference type="NCBI Taxonomy" id="909936"/>
    <lineage>
        <taxon>Bacteria</taxon>
        <taxon>Bacillati</taxon>
        <taxon>Actinomycetota</taxon>
        <taxon>Actinomycetes</taxon>
        <taxon>Micrococcales</taxon>
        <taxon>Brevibacteriaceae</taxon>
        <taxon>Brevibacterium</taxon>
    </lineage>
</organism>
<feature type="compositionally biased region" description="Basic and acidic residues" evidence="1">
    <location>
        <begin position="668"/>
        <end position="679"/>
    </location>
</feature>
<feature type="region of interest" description="Disordered" evidence="1">
    <location>
        <begin position="324"/>
        <end position="343"/>
    </location>
</feature>
<reference evidence="3" key="1">
    <citation type="journal article" date="2019" name="Int. J. Syst. Evol. Microbiol.">
        <title>The Global Catalogue of Microorganisms (GCM) 10K type strain sequencing project: providing services to taxonomists for standard genome sequencing and annotation.</title>
        <authorList>
            <consortium name="The Broad Institute Genomics Platform"/>
            <consortium name="The Broad Institute Genome Sequencing Center for Infectious Disease"/>
            <person name="Wu L."/>
            <person name="Ma J."/>
        </authorList>
    </citation>
    <scope>NUCLEOTIDE SEQUENCE [LARGE SCALE GENOMIC DNA]</scope>
    <source>
        <strain evidence="3">JCM 17458</strain>
    </source>
</reference>
<protein>
    <submittedName>
        <fullName evidence="2">Uncharacterized protein</fullName>
    </submittedName>
</protein>
<comment type="caution">
    <text evidence="2">The sequence shown here is derived from an EMBL/GenBank/DDBJ whole genome shotgun (WGS) entry which is preliminary data.</text>
</comment>
<evidence type="ECO:0000313" key="2">
    <source>
        <dbReference type="EMBL" id="GAA4284242.1"/>
    </source>
</evidence>
<accession>A0ABP8EKA7</accession>
<evidence type="ECO:0000313" key="3">
    <source>
        <dbReference type="Proteomes" id="UP001501586"/>
    </source>
</evidence>
<dbReference type="Proteomes" id="UP001501586">
    <property type="component" value="Unassembled WGS sequence"/>
</dbReference>
<sequence>MALAAINIPAMTRLIEQLTTAKDDIRGDIRGLSRELQDLKLSSAFSDSADRVCEWIDERIPDLQRRLALAEHIERQTPGLQSEVVIDEGMLPTATPQEARRAAGHTAEAIAAYLDNGPASEIPVEVLDHLRQHAGDPYFDAQLAKQVSPEQLAEFVRRLGQGRDLLTPDPFRGAGYGPPGTPTAAEQEALTAFDEQYALIAEYLGRSYGNSSTLTAELAWTQEQHSDWTAQFSPQGYGISDNAQALGWLMTFGSWDPGVVKSTVEHIYATEQHTGDGPRTWQGDGQFTMPGGDRMQDPLAAVLTQAAGNPALAQELFDEQAGREISFGPGPASPGNPNPEDRRYSTEGLLEYLMLRPWPQDEGETLVAALTGAMGPDAPSLEAGQRISNRITEFEAKVQEQIAQAEAEQPSNGSAWVHGLLDAAGLIPGFGEIADGINAGIYVVEGDWANAGLSAAAMIPFFGWGATGAKGIKHLDNLNDARRAIDGIDLAADAAKNLDNVADAFKGLEHVGDAAVDMSSFGKRIDVFDTPTAKVGTHIPTNTPGVEIPVRRPWLDEIGDIDDVDDLLDWADEAGVTTHTKADYGSADHMAADMLKKRNSQGANFDFDTWKADYDTRYLNSKKGYAFEESWWRANEDRFGPEGDPTSNWQNPRPGAQDEGLPVAAGADKTDPARYHSSDKRYFDAVNPETKEAFELKSGQPKADSGQLAKDSALAEQGWDITYVFAQEPTASTKRRLLDAGISYEVTGTTFK</sequence>
<dbReference type="CDD" id="cd20745">
    <property type="entry name" value="FIX_RhsA_AHH_HNH-like"/>
    <property type="match status" value="1"/>
</dbReference>
<name>A0ABP8EKA7_9MICO</name>